<accession>A0A838Y4L7</accession>
<keyword evidence="1" id="KW-0732">Signal</keyword>
<comment type="caution">
    <text evidence="2">The sequence shown here is derived from an EMBL/GenBank/DDBJ whole genome shotgun (WGS) entry which is preliminary data.</text>
</comment>
<dbReference type="Gene3D" id="3.40.190.10">
    <property type="entry name" value="Periplasmic binding protein-like II"/>
    <property type="match status" value="1"/>
</dbReference>
<protein>
    <recommendedName>
        <fullName evidence="4">Solute-binding protein family 3/N-terminal domain-containing protein</fullName>
    </recommendedName>
</protein>
<keyword evidence="3" id="KW-1185">Reference proteome</keyword>
<dbReference type="AlphaFoldDB" id="A0A838Y4L7"/>
<name>A0A838Y4L7_9NEIS</name>
<dbReference type="RefSeq" id="WP_181834768.1">
    <property type="nucleotide sequence ID" value="NZ_JACERN010000011.1"/>
</dbReference>
<dbReference type="Proteomes" id="UP000545606">
    <property type="component" value="Unassembled WGS sequence"/>
</dbReference>
<feature type="chain" id="PRO_5032690703" description="Solute-binding protein family 3/N-terminal domain-containing protein" evidence="1">
    <location>
        <begin position="35"/>
        <end position="298"/>
    </location>
</feature>
<sequence>MPSSRIFKLLSGKRQCFGVLRVLICLLASLPAQAADNVIRYYPSGSIYTYRWALLKLALDHVEKVDHRRYELVPLDDKVTQWRAEQLLSTGKVDVLAFAPNAQRERLLQPVRMDILKGILGYRVFFVRKEDVAIFRGMNPQQFRAGVRLGLNSQWADYPIMKNNGYEVLASIGYESLFEMLVAGRFDAFPRGLNEVGSEMRELLPRYPALTLEKTKAIYFPFPVYFWVGKENTPLAKRILQGLKMAERDGSFKALFLRHHAEAIRLLGENGWQTTQIANTELPAGNAKPDTSWWWTRR</sequence>
<dbReference type="EMBL" id="JACERN010000011">
    <property type="protein sequence ID" value="MBA4707487.1"/>
    <property type="molecule type" value="Genomic_DNA"/>
</dbReference>
<evidence type="ECO:0000256" key="1">
    <source>
        <dbReference type="SAM" id="SignalP"/>
    </source>
</evidence>
<reference evidence="2 3" key="1">
    <citation type="submission" date="2020-07" db="EMBL/GenBank/DDBJ databases">
        <title>Draft genome sequence of violacein-producing bacteria and related species.</title>
        <authorList>
            <person name="Wilson H.S."/>
            <person name="De Leon M.E."/>
        </authorList>
    </citation>
    <scope>NUCLEOTIDE SEQUENCE [LARGE SCALE GENOMIC DNA]</scope>
    <source>
        <strain evidence="2 3">HSC-21Su07</strain>
    </source>
</reference>
<evidence type="ECO:0000313" key="2">
    <source>
        <dbReference type="EMBL" id="MBA4707487.1"/>
    </source>
</evidence>
<organism evidence="2 3">
    <name type="scientific">Aquitalea aquatica</name>
    <dbReference type="NCBI Taxonomy" id="3044273"/>
    <lineage>
        <taxon>Bacteria</taxon>
        <taxon>Pseudomonadati</taxon>
        <taxon>Pseudomonadota</taxon>
        <taxon>Betaproteobacteria</taxon>
        <taxon>Neisseriales</taxon>
        <taxon>Chromobacteriaceae</taxon>
        <taxon>Aquitalea</taxon>
    </lineage>
</organism>
<dbReference type="SUPFAM" id="SSF53850">
    <property type="entry name" value="Periplasmic binding protein-like II"/>
    <property type="match status" value="1"/>
</dbReference>
<gene>
    <name evidence="2" type="ORF">H2Z84_03645</name>
</gene>
<feature type="signal peptide" evidence="1">
    <location>
        <begin position="1"/>
        <end position="34"/>
    </location>
</feature>
<evidence type="ECO:0008006" key="4">
    <source>
        <dbReference type="Google" id="ProtNLM"/>
    </source>
</evidence>
<proteinExistence type="predicted"/>
<evidence type="ECO:0000313" key="3">
    <source>
        <dbReference type="Proteomes" id="UP000545606"/>
    </source>
</evidence>